<dbReference type="InterPro" id="IPR036869">
    <property type="entry name" value="J_dom_sf"/>
</dbReference>
<reference evidence="8" key="1">
    <citation type="submission" date="2022-12" db="EMBL/GenBank/DDBJ databases">
        <title>Bacterial isolates from different developmental stages of Nematostella vectensis.</title>
        <authorList>
            <person name="Fraune S."/>
        </authorList>
    </citation>
    <scope>NUCLEOTIDE SEQUENCE</scope>
    <source>
        <strain evidence="8">G21630-S1</strain>
    </source>
</reference>
<dbReference type="PROSITE" id="PS50076">
    <property type="entry name" value="DNAJ_2"/>
    <property type="match status" value="1"/>
</dbReference>
<comment type="subcellular location">
    <subcellularLocation>
        <location evidence="1">Membrane</location>
        <topology evidence="1">Single-pass membrane protein</topology>
    </subcellularLocation>
</comment>
<proteinExistence type="inferred from homology"/>
<gene>
    <name evidence="8" type="ORF">O4H49_01360</name>
</gene>
<keyword evidence="3 6" id="KW-1133">Transmembrane helix</keyword>
<evidence type="ECO:0000256" key="5">
    <source>
        <dbReference type="ARBA" id="ARBA00038105"/>
    </source>
</evidence>
<comment type="caution">
    <text evidence="8">The sequence shown here is derived from an EMBL/GenBank/DDBJ whole genome shotgun (WGS) entry which is preliminary data.</text>
</comment>
<dbReference type="SUPFAM" id="SSF46565">
    <property type="entry name" value="Chaperone J-domain"/>
    <property type="match status" value="1"/>
</dbReference>
<dbReference type="Proteomes" id="UP001069802">
    <property type="component" value="Unassembled WGS sequence"/>
</dbReference>
<dbReference type="SMART" id="SM00271">
    <property type="entry name" value="DnaJ"/>
    <property type="match status" value="1"/>
</dbReference>
<evidence type="ECO:0000313" key="8">
    <source>
        <dbReference type="EMBL" id="MCZ4279404.1"/>
    </source>
</evidence>
<evidence type="ECO:0000256" key="4">
    <source>
        <dbReference type="ARBA" id="ARBA00023136"/>
    </source>
</evidence>
<feature type="domain" description="J" evidence="7">
    <location>
        <begin position="195"/>
        <end position="248"/>
    </location>
</feature>
<accession>A0ABT4LE81</accession>
<evidence type="ECO:0000313" key="9">
    <source>
        <dbReference type="Proteomes" id="UP001069802"/>
    </source>
</evidence>
<sequence>MKENDAVIAYFLAGVALLLALIFLAQWYSQASPSTIIKTLKRLAISLGLFVALFLILTGRVLLVLGALPLLLPVLLRYRGILQRLKMARGPAPGQFSEVVTRFLQMRLDHTSGEMSGQVISGTHEGKSLSDLPPEVIAQLYRDYRLADTESADLILAYAQRRFGSDWMQEEDGATAQDSRENKEGLSDAVMDKKQALEILGLKKGASAEEIREAHRSLMQKLHPDHGGSTFLATQINRAKDVLLKGPG</sequence>
<dbReference type="CDD" id="cd06257">
    <property type="entry name" value="DnaJ"/>
    <property type="match status" value="1"/>
</dbReference>
<evidence type="ECO:0000256" key="6">
    <source>
        <dbReference type="SAM" id="Phobius"/>
    </source>
</evidence>
<dbReference type="Gene3D" id="1.10.287.110">
    <property type="entry name" value="DnaJ domain"/>
    <property type="match status" value="1"/>
</dbReference>
<protein>
    <submittedName>
        <fullName evidence="8">DnaJ domain-containing protein</fullName>
    </submittedName>
</protein>
<dbReference type="Pfam" id="PF00226">
    <property type="entry name" value="DnaJ"/>
    <property type="match status" value="1"/>
</dbReference>
<dbReference type="RefSeq" id="WP_269421610.1">
    <property type="nucleotide sequence ID" value="NZ_JAPWGY010000001.1"/>
</dbReference>
<keyword evidence="2 6" id="KW-0812">Transmembrane</keyword>
<dbReference type="PANTHER" id="PTHR12763">
    <property type="match status" value="1"/>
</dbReference>
<feature type="transmembrane region" description="Helical" evidence="6">
    <location>
        <begin position="49"/>
        <end position="76"/>
    </location>
</feature>
<evidence type="ECO:0000256" key="1">
    <source>
        <dbReference type="ARBA" id="ARBA00004167"/>
    </source>
</evidence>
<name>A0ABT4LE81_9PROT</name>
<organism evidence="8 9">
    <name type="scientific">Kiloniella laminariae</name>
    <dbReference type="NCBI Taxonomy" id="454162"/>
    <lineage>
        <taxon>Bacteria</taxon>
        <taxon>Pseudomonadati</taxon>
        <taxon>Pseudomonadota</taxon>
        <taxon>Alphaproteobacteria</taxon>
        <taxon>Rhodospirillales</taxon>
        <taxon>Kiloniellaceae</taxon>
        <taxon>Kiloniella</taxon>
    </lineage>
</organism>
<dbReference type="PANTHER" id="PTHR12763:SF28">
    <property type="entry name" value="GEO10507P1-RELATED"/>
    <property type="match status" value="1"/>
</dbReference>
<feature type="transmembrane region" description="Helical" evidence="6">
    <location>
        <begin position="7"/>
        <end position="29"/>
    </location>
</feature>
<dbReference type="EMBL" id="JAPWGY010000001">
    <property type="protein sequence ID" value="MCZ4279404.1"/>
    <property type="molecule type" value="Genomic_DNA"/>
</dbReference>
<keyword evidence="9" id="KW-1185">Reference proteome</keyword>
<keyword evidence="4 6" id="KW-0472">Membrane</keyword>
<evidence type="ECO:0000259" key="7">
    <source>
        <dbReference type="PROSITE" id="PS50076"/>
    </source>
</evidence>
<evidence type="ECO:0000256" key="2">
    <source>
        <dbReference type="ARBA" id="ARBA00022692"/>
    </source>
</evidence>
<comment type="similarity">
    <text evidence="5">Belongs to the TIM14 family.</text>
</comment>
<dbReference type="InterPro" id="IPR001623">
    <property type="entry name" value="DnaJ_domain"/>
</dbReference>
<evidence type="ECO:0000256" key="3">
    <source>
        <dbReference type="ARBA" id="ARBA00022989"/>
    </source>
</evidence>